<dbReference type="GO" id="GO:0009409">
    <property type="term" value="P:response to cold"/>
    <property type="evidence" value="ECO:0007669"/>
    <property type="project" value="InterPro"/>
</dbReference>
<dbReference type="PANTHER" id="PTHR33676:SF12">
    <property type="entry name" value="EXPRESSED PROTEIN"/>
    <property type="match status" value="1"/>
</dbReference>
<evidence type="ECO:0000256" key="1">
    <source>
        <dbReference type="SAM" id="MobiDB-lite"/>
    </source>
</evidence>
<gene>
    <name evidence="2" type="ORF">PVAP13_9NG409900</name>
</gene>
<comment type="caution">
    <text evidence="2">The sequence shown here is derived from an EMBL/GenBank/DDBJ whole genome shotgun (WGS) entry which is preliminary data.</text>
</comment>
<accession>A0A8T0MM33</accession>
<evidence type="ECO:0000313" key="3">
    <source>
        <dbReference type="Proteomes" id="UP000823388"/>
    </source>
</evidence>
<dbReference type="AlphaFoldDB" id="A0A8T0MM33"/>
<keyword evidence="3" id="KW-1185">Reference proteome</keyword>
<reference evidence="2" key="1">
    <citation type="submission" date="2020-05" db="EMBL/GenBank/DDBJ databases">
        <title>WGS assembly of Panicum virgatum.</title>
        <authorList>
            <person name="Lovell J.T."/>
            <person name="Jenkins J."/>
            <person name="Shu S."/>
            <person name="Juenger T.E."/>
            <person name="Schmutz J."/>
        </authorList>
    </citation>
    <scope>NUCLEOTIDE SEQUENCE</scope>
    <source>
        <strain evidence="2">AP13</strain>
    </source>
</reference>
<dbReference type="EMBL" id="CM029054">
    <property type="protein sequence ID" value="KAG2538330.1"/>
    <property type="molecule type" value="Genomic_DNA"/>
</dbReference>
<dbReference type="GO" id="GO:0042752">
    <property type="term" value="P:regulation of circadian rhythm"/>
    <property type="evidence" value="ECO:0007669"/>
    <property type="project" value="InterPro"/>
</dbReference>
<dbReference type="InterPro" id="IPR044678">
    <property type="entry name" value="COR27/28"/>
</dbReference>
<feature type="region of interest" description="Disordered" evidence="1">
    <location>
        <begin position="161"/>
        <end position="198"/>
    </location>
</feature>
<dbReference type="PANTHER" id="PTHR33676">
    <property type="entry name" value="COLD REGULATED PROTEIN 27"/>
    <property type="match status" value="1"/>
</dbReference>
<proteinExistence type="predicted"/>
<sequence>MGDVSLNPQPLINDEPLTLPATAAKDNQVRDLMSSGWTNEQHSSYISYMEASFMDQLYGHQNHGLDVNKRHLGDNGFKVMIQEGLCNNIKFERNHLHHDARINCLPENPLVRRFRPRGTGASRRDDCFEAMEDDYGSGTDMVREKVRMHRREVKTCARQNLIEVSDQNFPDEEAEASNEPSKKQRPTSSSATPNDPGT</sequence>
<protein>
    <submittedName>
        <fullName evidence="2">Uncharacterized protein</fullName>
    </submittedName>
</protein>
<feature type="compositionally biased region" description="Polar residues" evidence="1">
    <location>
        <begin position="186"/>
        <end position="198"/>
    </location>
</feature>
<evidence type="ECO:0000313" key="2">
    <source>
        <dbReference type="EMBL" id="KAG2538330.1"/>
    </source>
</evidence>
<name>A0A8T0MM33_PANVG</name>
<dbReference type="Proteomes" id="UP000823388">
    <property type="component" value="Chromosome 9N"/>
</dbReference>
<organism evidence="2 3">
    <name type="scientific">Panicum virgatum</name>
    <name type="common">Blackwell switchgrass</name>
    <dbReference type="NCBI Taxonomy" id="38727"/>
    <lineage>
        <taxon>Eukaryota</taxon>
        <taxon>Viridiplantae</taxon>
        <taxon>Streptophyta</taxon>
        <taxon>Embryophyta</taxon>
        <taxon>Tracheophyta</taxon>
        <taxon>Spermatophyta</taxon>
        <taxon>Magnoliopsida</taxon>
        <taxon>Liliopsida</taxon>
        <taxon>Poales</taxon>
        <taxon>Poaceae</taxon>
        <taxon>PACMAD clade</taxon>
        <taxon>Panicoideae</taxon>
        <taxon>Panicodae</taxon>
        <taxon>Paniceae</taxon>
        <taxon>Panicinae</taxon>
        <taxon>Panicum</taxon>
        <taxon>Panicum sect. Hiantes</taxon>
    </lineage>
</organism>